<dbReference type="Pfam" id="PF01212">
    <property type="entry name" value="Beta_elim_lyase"/>
    <property type="match status" value="1"/>
</dbReference>
<keyword evidence="3" id="KW-0663">Pyridoxal phosphate</keyword>
<evidence type="ECO:0000256" key="2">
    <source>
        <dbReference type="ARBA" id="ARBA00006966"/>
    </source>
</evidence>
<evidence type="ECO:0000256" key="1">
    <source>
        <dbReference type="ARBA" id="ARBA00001933"/>
    </source>
</evidence>
<dbReference type="GO" id="GO:0016829">
    <property type="term" value="F:lyase activity"/>
    <property type="evidence" value="ECO:0007669"/>
    <property type="project" value="UniProtKB-KW"/>
</dbReference>
<accession>A0ABU5VQS1</accession>
<dbReference type="Gene3D" id="3.90.1150.10">
    <property type="entry name" value="Aspartate Aminotransferase, domain 1"/>
    <property type="match status" value="1"/>
</dbReference>
<evidence type="ECO:0000256" key="3">
    <source>
        <dbReference type="ARBA" id="ARBA00022898"/>
    </source>
</evidence>
<dbReference type="SUPFAM" id="SSF53383">
    <property type="entry name" value="PLP-dependent transferases"/>
    <property type="match status" value="1"/>
</dbReference>
<reference evidence="5 6" key="1">
    <citation type="submission" date="2023-11" db="EMBL/GenBank/DDBJ databases">
        <title>A Novel Polar Bacteriovorax (B. antarcticus) Isolated from the Biocrust in Antarctica.</title>
        <authorList>
            <person name="Mun W."/>
            <person name="Choi S.Y."/>
            <person name="Mitchell R.J."/>
        </authorList>
    </citation>
    <scope>NUCLEOTIDE SEQUENCE [LARGE SCALE GENOMIC DNA]</scope>
    <source>
        <strain evidence="5 6">PP10</strain>
    </source>
</reference>
<comment type="cofactor">
    <cofactor evidence="1">
        <name>pyridoxal 5'-phosphate</name>
        <dbReference type="ChEBI" id="CHEBI:597326"/>
    </cofactor>
</comment>
<organism evidence="5 6">
    <name type="scientific">Bacteriovorax antarcticus</name>
    <dbReference type="NCBI Taxonomy" id="3088717"/>
    <lineage>
        <taxon>Bacteria</taxon>
        <taxon>Pseudomonadati</taxon>
        <taxon>Bdellovibrionota</taxon>
        <taxon>Bacteriovoracia</taxon>
        <taxon>Bacteriovoracales</taxon>
        <taxon>Bacteriovoracaceae</taxon>
        <taxon>Bacteriovorax</taxon>
    </lineage>
</organism>
<dbReference type="PANTHER" id="PTHR48097:SF9">
    <property type="entry name" value="L-THREONINE ALDOLASE"/>
    <property type="match status" value="1"/>
</dbReference>
<comment type="caution">
    <text evidence="5">The sequence shown here is derived from an EMBL/GenBank/DDBJ whole genome shotgun (WGS) entry which is preliminary data.</text>
</comment>
<evidence type="ECO:0000313" key="5">
    <source>
        <dbReference type="EMBL" id="MEA9355393.1"/>
    </source>
</evidence>
<dbReference type="PANTHER" id="PTHR48097">
    <property type="entry name" value="L-THREONINE ALDOLASE-RELATED"/>
    <property type="match status" value="1"/>
</dbReference>
<sequence>MNNEEIKNAFNQCTRFFNSHRSVNLKEEFLFLSANVSDDEMTEMYGSGKCIEDFENAVADILGKPKGVFMISGTMAQPIALRIWSDRKKNPNFGMHPSSHLELHEQKGYLYLHNLNGHLLGEFQRMLSLDDIKNCPTKLAAVIIELPQRESGGILPSFEELMGISKWCRAHDVILHLDGARLWECGPYYKKSYKEICSLFDSVYVSFYKGLGAMAGAVLAGPEDFIHEAKIWQRRQGGNLYTLAPYIISARASMEMRLGRMEAYYEKAKEVASILSSFDKIKIIPAVPQTNMMHIFFHGDLEKFEQASAKIAQEEKICIFRKLRPTDDTNIGKWELAVGDDLMNFSTEEIHRIFNKIINS</sequence>
<evidence type="ECO:0000313" key="6">
    <source>
        <dbReference type="Proteomes" id="UP001302274"/>
    </source>
</evidence>
<dbReference type="InterPro" id="IPR015421">
    <property type="entry name" value="PyrdxlP-dep_Trfase_major"/>
</dbReference>
<dbReference type="Proteomes" id="UP001302274">
    <property type="component" value="Unassembled WGS sequence"/>
</dbReference>
<comment type="similarity">
    <text evidence="2">Belongs to the threonine aldolase family.</text>
</comment>
<dbReference type="InterPro" id="IPR001597">
    <property type="entry name" value="ArAA_b-elim_lyase/Thr_aldolase"/>
</dbReference>
<gene>
    <name evidence="5" type="ORF">SHI21_04240</name>
</gene>
<dbReference type="EMBL" id="JAYGJQ010000001">
    <property type="protein sequence ID" value="MEA9355393.1"/>
    <property type="molecule type" value="Genomic_DNA"/>
</dbReference>
<dbReference type="InterPro" id="IPR015422">
    <property type="entry name" value="PyrdxlP-dep_Trfase_small"/>
</dbReference>
<dbReference type="InterPro" id="IPR015424">
    <property type="entry name" value="PyrdxlP-dep_Trfase"/>
</dbReference>
<dbReference type="Gene3D" id="3.40.640.10">
    <property type="entry name" value="Type I PLP-dependent aspartate aminotransferase-like (Major domain)"/>
    <property type="match status" value="1"/>
</dbReference>
<keyword evidence="6" id="KW-1185">Reference proteome</keyword>
<evidence type="ECO:0000259" key="4">
    <source>
        <dbReference type="Pfam" id="PF01212"/>
    </source>
</evidence>
<feature type="domain" description="Aromatic amino acid beta-eliminating lyase/threonine aldolase" evidence="4">
    <location>
        <begin position="43"/>
        <end position="294"/>
    </location>
</feature>
<dbReference type="RefSeq" id="WP_323574902.1">
    <property type="nucleotide sequence ID" value="NZ_JAYGJQ010000001.1"/>
</dbReference>
<name>A0ABU5VQS1_9BACT</name>
<proteinExistence type="inferred from homology"/>
<protein>
    <submittedName>
        <fullName evidence="5">Beta-eliminating lyase-related protein</fullName>
    </submittedName>
</protein>
<keyword evidence="5" id="KW-0456">Lyase</keyword>